<gene>
    <name evidence="2" type="ORF">FNV43_RR24489</name>
</gene>
<name>A0A8K0DY68_9ROSA</name>
<evidence type="ECO:0000313" key="2">
    <source>
        <dbReference type="EMBL" id="KAF3433387.1"/>
    </source>
</evidence>
<proteinExistence type="predicted"/>
<organism evidence="2 3">
    <name type="scientific">Rhamnella rubrinervis</name>
    <dbReference type="NCBI Taxonomy" id="2594499"/>
    <lineage>
        <taxon>Eukaryota</taxon>
        <taxon>Viridiplantae</taxon>
        <taxon>Streptophyta</taxon>
        <taxon>Embryophyta</taxon>
        <taxon>Tracheophyta</taxon>
        <taxon>Spermatophyta</taxon>
        <taxon>Magnoliopsida</taxon>
        <taxon>eudicotyledons</taxon>
        <taxon>Gunneridae</taxon>
        <taxon>Pentapetalae</taxon>
        <taxon>rosids</taxon>
        <taxon>fabids</taxon>
        <taxon>Rosales</taxon>
        <taxon>Rhamnaceae</taxon>
        <taxon>rhamnoid group</taxon>
        <taxon>Rhamneae</taxon>
        <taxon>Rhamnella</taxon>
    </lineage>
</organism>
<keyword evidence="3" id="KW-1185">Reference proteome</keyword>
<accession>A0A8K0DY68</accession>
<sequence length="390" mass="43757">MSSTQEVFEPGRYVLDLWSTQPEEAFDPGRALPQKEGPISGRACPERKDLDPGRARLGEVGFCPRKNSTWGGRCSTQGEVDLGRKELNPWRARSREVDPRPRKEFNLGRKVYNRGDLDLGREVGHQPRESSIWGGRPSTKGELDLGSQETLNLRREVSTQGLNLRRKDLNQGKARLKEERSRLREASHQLPLIGIGGFPLLKSLRLGLQSPPSVQITPLRSLVVTTITFREGGRSFSSSCGLIYEFEASGYKLLLVTFLLRWSQRLIDRYGRFSGDVHSFGGVHSPRVICWKNTFYRQPNGRLAGTSAFKQPGGVRQLDLREYAFLKHLLTCEGEEAIESERMSDMCRETNGGDVVTCALVGIRLEPTCAFGVGELHCSHLFSSIWGKIL</sequence>
<reference evidence="2" key="1">
    <citation type="submission" date="2020-03" db="EMBL/GenBank/DDBJ databases">
        <title>A high-quality chromosome-level genome assembly of a woody plant with both climbing and erect habits, Rhamnella rubrinervis.</title>
        <authorList>
            <person name="Lu Z."/>
            <person name="Yang Y."/>
            <person name="Zhu X."/>
            <person name="Sun Y."/>
        </authorList>
    </citation>
    <scope>NUCLEOTIDE SEQUENCE</scope>
    <source>
        <strain evidence="2">BYM</strain>
        <tissue evidence="2">Leaf</tissue>
    </source>
</reference>
<evidence type="ECO:0000256" key="1">
    <source>
        <dbReference type="SAM" id="MobiDB-lite"/>
    </source>
</evidence>
<feature type="region of interest" description="Disordered" evidence="1">
    <location>
        <begin position="25"/>
        <end position="51"/>
    </location>
</feature>
<protein>
    <submittedName>
        <fullName evidence="2">Uncharacterized protein</fullName>
    </submittedName>
</protein>
<comment type="caution">
    <text evidence="2">The sequence shown here is derived from an EMBL/GenBank/DDBJ whole genome shotgun (WGS) entry which is preliminary data.</text>
</comment>
<evidence type="ECO:0000313" key="3">
    <source>
        <dbReference type="Proteomes" id="UP000796880"/>
    </source>
</evidence>
<feature type="compositionally biased region" description="Basic and acidic residues" evidence="1">
    <location>
        <begin position="119"/>
        <end position="128"/>
    </location>
</feature>
<feature type="region of interest" description="Disordered" evidence="1">
    <location>
        <begin position="119"/>
        <end position="143"/>
    </location>
</feature>
<dbReference type="AlphaFoldDB" id="A0A8K0DY68"/>
<dbReference type="Proteomes" id="UP000796880">
    <property type="component" value="Unassembled WGS sequence"/>
</dbReference>
<dbReference type="EMBL" id="VOIH02000011">
    <property type="protein sequence ID" value="KAF3433387.1"/>
    <property type="molecule type" value="Genomic_DNA"/>
</dbReference>